<keyword evidence="3" id="KW-1185">Reference proteome</keyword>
<dbReference type="GO" id="GO:0032259">
    <property type="term" value="P:methylation"/>
    <property type="evidence" value="ECO:0007669"/>
    <property type="project" value="UniProtKB-KW"/>
</dbReference>
<dbReference type="RefSeq" id="WP_154515756.1">
    <property type="nucleotide sequence ID" value="NZ_VUMT01000001.1"/>
</dbReference>
<dbReference type="PANTHER" id="PTHR43591:SF24">
    <property type="entry name" value="2-METHOXY-6-POLYPRENYL-1,4-BENZOQUINOL METHYLASE, MITOCHONDRIAL"/>
    <property type="match status" value="1"/>
</dbReference>
<proteinExistence type="predicted"/>
<reference evidence="2 3" key="1">
    <citation type="submission" date="2019-08" db="EMBL/GenBank/DDBJ databases">
        <title>In-depth cultivation of the pig gut microbiome towards novel bacterial diversity and tailored functional studies.</title>
        <authorList>
            <person name="Wylensek D."/>
            <person name="Hitch T.C.A."/>
            <person name="Clavel T."/>
        </authorList>
    </citation>
    <scope>NUCLEOTIDE SEQUENCE [LARGE SCALE GENOMIC DNA]</scope>
    <source>
        <strain evidence="2 3">WCA-693-APC-MOT-I</strain>
    </source>
</reference>
<organism evidence="2 3">
    <name type="scientific">Velocimicrobium porci</name>
    <dbReference type="NCBI Taxonomy" id="2606634"/>
    <lineage>
        <taxon>Bacteria</taxon>
        <taxon>Bacillati</taxon>
        <taxon>Bacillota</taxon>
        <taxon>Clostridia</taxon>
        <taxon>Lachnospirales</taxon>
        <taxon>Lachnospiraceae</taxon>
        <taxon>Velocimicrobium</taxon>
    </lineage>
</organism>
<dbReference type="CDD" id="cd02440">
    <property type="entry name" value="AdoMet_MTases"/>
    <property type="match status" value="1"/>
</dbReference>
<comment type="caution">
    <text evidence="2">The sequence shown here is derived from an EMBL/GenBank/DDBJ whole genome shotgun (WGS) entry which is preliminary data.</text>
</comment>
<keyword evidence="2" id="KW-0489">Methyltransferase</keyword>
<dbReference type="InterPro" id="IPR029063">
    <property type="entry name" value="SAM-dependent_MTases_sf"/>
</dbReference>
<dbReference type="Proteomes" id="UP000482209">
    <property type="component" value="Unassembled WGS sequence"/>
</dbReference>
<gene>
    <name evidence="2" type="ORF">FYJ58_00725</name>
</gene>
<evidence type="ECO:0000259" key="1">
    <source>
        <dbReference type="Pfam" id="PF08241"/>
    </source>
</evidence>
<accession>A0A6L5XUD9</accession>
<keyword evidence="2" id="KW-0808">Transferase</keyword>
<dbReference type="EMBL" id="VUMT01000001">
    <property type="protein sequence ID" value="MSS62416.1"/>
    <property type="molecule type" value="Genomic_DNA"/>
</dbReference>
<evidence type="ECO:0000313" key="2">
    <source>
        <dbReference type="EMBL" id="MSS62416.1"/>
    </source>
</evidence>
<dbReference type="Pfam" id="PF08241">
    <property type="entry name" value="Methyltransf_11"/>
    <property type="match status" value="1"/>
</dbReference>
<dbReference type="Gene3D" id="3.40.50.150">
    <property type="entry name" value="Vaccinia Virus protein VP39"/>
    <property type="match status" value="1"/>
</dbReference>
<dbReference type="InterPro" id="IPR013216">
    <property type="entry name" value="Methyltransf_11"/>
</dbReference>
<name>A0A6L5XUD9_9FIRM</name>
<sequence length="179" mass="21044">MKKTFYPVIRKILKKRNVENLLDIGCGTGELLQQIREDNQSIILYGTDISSKMVKLAKSKNINSAQIIEGDAEKLPYEKKQFDVVLCVSGINYYEQPEKVFAEAYRVLKKGGIFIVCDRYEKAFVRVIFNRIIFPFFSKNGEIKIYGERWIRIFFAANRFRKVHWRQMHGNRFVAYGIK</sequence>
<dbReference type="GO" id="GO:0008757">
    <property type="term" value="F:S-adenosylmethionine-dependent methyltransferase activity"/>
    <property type="evidence" value="ECO:0007669"/>
    <property type="project" value="InterPro"/>
</dbReference>
<feature type="domain" description="Methyltransferase type 11" evidence="1">
    <location>
        <begin position="22"/>
        <end position="116"/>
    </location>
</feature>
<evidence type="ECO:0000313" key="3">
    <source>
        <dbReference type="Proteomes" id="UP000482209"/>
    </source>
</evidence>
<protein>
    <submittedName>
        <fullName evidence="2">Class I SAM-dependent methyltransferase</fullName>
    </submittedName>
</protein>
<dbReference type="AlphaFoldDB" id="A0A6L5XUD9"/>
<dbReference type="SUPFAM" id="SSF53335">
    <property type="entry name" value="S-adenosyl-L-methionine-dependent methyltransferases"/>
    <property type="match status" value="1"/>
</dbReference>
<dbReference type="PANTHER" id="PTHR43591">
    <property type="entry name" value="METHYLTRANSFERASE"/>
    <property type="match status" value="1"/>
</dbReference>